<dbReference type="Pfam" id="PF22882">
    <property type="entry name" value="GT-D-like"/>
    <property type="match status" value="1"/>
</dbReference>
<gene>
    <name evidence="3" type="ORF">OMP40_39350</name>
</gene>
<organism evidence="3 4">
    <name type="scientific">Cohnella rhizosphaerae</name>
    <dbReference type="NCBI Taxonomy" id="1457232"/>
    <lineage>
        <taxon>Bacteria</taxon>
        <taxon>Bacillati</taxon>
        <taxon>Bacillota</taxon>
        <taxon>Bacilli</taxon>
        <taxon>Bacillales</taxon>
        <taxon>Paenibacillaceae</taxon>
        <taxon>Cohnella</taxon>
    </lineage>
</organism>
<dbReference type="NCBIfam" id="NF040628">
    <property type="entry name" value="GT-D_rel"/>
    <property type="match status" value="1"/>
</dbReference>
<evidence type="ECO:0000313" key="3">
    <source>
        <dbReference type="EMBL" id="MDG0814673.1"/>
    </source>
</evidence>
<dbReference type="RefSeq" id="WP_277539639.1">
    <property type="nucleotide sequence ID" value="NZ_JAPDIA010000009.1"/>
</dbReference>
<reference evidence="3" key="1">
    <citation type="submission" date="2022-10" db="EMBL/GenBank/DDBJ databases">
        <title>Comparative genomic analysis of Cohnella hashimotonis sp. nov., isolated from the International Space Station.</title>
        <authorList>
            <person name="Simpson A."/>
            <person name="Venkateswaran K."/>
        </authorList>
    </citation>
    <scope>NUCLEOTIDE SEQUENCE</scope>
    <source>
        <strain evidence="3">DSM 28161</strain>
    </source>
</reference>
<feature type="domain" description="GT-D fold-like" evidence="2">
    <location>
        <begin position="115"/>
        <end position="325"/>
    </location>
</feature>
<evidence type="ECO:0000313" key="4">
    <source>
        <dbReference type="Proteomes" id="UP001153404"/>
    </source>
</evidence>
<comment type="caution">
    <text evidence="3">The sequence shown here is derived from an EMBL/GenBank/DDBJ whole genome shotgun (WGS) entry which is preliminary data.</text>
</comment>
<protein>
    <submittedName>
        <fullName evidence="3">GT-D fold domain-containing glycosyltransferase</fullName>
    </submittedName>
</protein>
<accession>A0A9X4L1U6</accession>
<evidence type="ECO:0000256" key="1">
    <source>
        <dbReference type="SAM" id="MobiDB-lite"/>
    </source>
</evidence>
<dbReference type="InterPro" id="IPR055171">
    <property type="entry name" value="GT-D-like"/>
</dbReference>
<dbReference type="AlphaFoldDB" id="A0A9X4L1U6"/>
<feature type="region of interest" description="Disordered" evidence="1">
    <location>
        <begin position="1"/>
        <end position="45"/>
    </location>
</feature>
<evidence type="ECO:0000259" key="2">
    <source>
        <dbReference type="Pfam" id="PF22882"/>
    </source>
</evidence>
<sequence length="334" mass="35262">MKRIARRRAGASSKRHKAGSGGVRRGGRRSVGMSGRKDRMRRKRPKRAALLANHAMQRDAPDYVKGYREGLYDGGERLLEAALPADRIVPDISVAEAIAAGIPHVLTRSLRLMGPDELCAEMASALAAGSPCSVVRLGDGELLTLAQDTLKPADEIARESPFLSYAGVDAPDGEARDTLAAAVRKATVVGVPLSRRPNYQPLLFEALRRNGVSPESLRLTSSTINYALYESGQLMRLAAGKRIAIVGNSAEALARALRAAGLDVVHTVSPVDGIADYASAVERAAAVPFDLALVSAGVAAVPICVWLAERTGKVAFDFGHMADRLGGTPAPANA</sequence>
<proteinExistence type="predicted"/>
<feature type="compositionally biased region" description="Basic residues" evidence="1">
    <location>
        <begin position="1"/>
        <end position="18"/>
    </location>
</feature>
<name>A0A9X4L1U6_9BACL</name>
<dbReference type="InterPro" id="IPR049785">
    <property type="entry name" value="GT-D-like_firm"/>
</dbReference>
<keyword evidence="4" id="KW-1185">Reference proteome</keyword>
<dbReference type="Proteomes" id="UP001153404">
    <property type="component" value="Unassembled WGS sequence"/>
</dbReference>
<dbReference type="EMBL" id="JAPDIA010000009">
    <property type="protein sequence ID" value="MDG0814673.1"/>
    <property type="molecule type" value="Genomic_DNA"/>
</dbReference>